<dbReference type="Proteomes" id="UP000797356">
    <property type="component" value="Chromosome 9"/>
</dbReference>
<evidence type="ECO:0000256" key="2">
    <source>
        <dbReference type="ARBA" id="ARBA00023242"/>
    </source>
</evidence>
<dbReference type="PANTHER" id="PTHR33137">
    <property type="entry name" value="MEDIATOR OF RNA POLYMERASE II TRANSCRIPTION SUBUNIT 15A-RELATED"/>
    <property type="match status" value="1"/>
</dbReference>
<reference evidence="5" key="1">
    <citation type="journal article" date="2017" name="Gigascience">
        <title>The genome draft of coconut (Cocos nucifera).</title>
        <authorList>
            <person name="Xiao Y."/>
            <person name="Xu P."/>
            <person name="Fan H."/>
            <person name="Baudouin L."/>
            <person name="Xia W."/>
            <person name="Bocs S."/>
            <person name="Xu J."/>
            <person name="Li Q."/>
            <person name="Guo A."/>
            <person name="Zhou L."/>
            <person name="Li J."/>
            <person name="Wu Y."/>
            <person name="Ma Z."/>
            <person name="Armero A."/>
            <person name="Issali A.E."/>
            <person name="Liu N."/>
            <person name="Peng M."/>
            <person name="Yang Y."/>
        </authorList>
    </citation>
    <scope>NUCLEOTIDE SEQUENCE</scope>
    <source>
        <tissue evidence="5">Spear leaf of Hainan Tall coconut</tissue>
    </source>
</reference>
<evidence type="ECO:0000256" key="3">
    <source>
        <dbReference type="SAM" id="MobiDB-lite"/>
    </source>
</evidence>
<comment type="subcellular location">
    <subcellularLocation>
        <location evidence="1">Nucleus</location>
    </subcellularLocation>
</comment>
<reference evidence="5" key="2">
    <citation type="submission" date="2019-07" db="EMBL/GenBank/DDBJ databases">
        <authorList>
            <person name="Yang Y."/>
            <person name="Bocs S."/>
            <person name="Baudouin L."/>
        </authorList>
    </citation>
    <scope>NUCLEOTIDE SEQUENCE</scope>
    <source>
        <tissue evidence="5">Spear leaf of Hainan Tall coconut</tissue>
    </source>
</reference>
<sequence>MGYLFPSDRRPQPFGSSPMEGNSWRPAQGEPSAADAAADDWRSQLPHDARQRIVKRMMDILKRHLPTSVPEGLNELHKIAVRFEEKIYKAAASQ</sequence>
<feature type="region of interest" description="Disordered" evidence="3">
    <location>
        <begin position="1"/>
        <end position="46"/>
    </location>
</feature>
<evidence type="ECO:0000256" key="1">
    <source>
        <dbReference type="ARBA" id="ARBA00004123"/>
    </source>
</evidence>
<dbReference type="PANTHER" id="PTHR33137:SF4">
    <property type="entry name" value="MEDIATOR OF RNA POLYMERASE II TRANSCRIPTION SUBUNIT 15A-RELATED"/>
    <property type="match status" value="1"/>
</dbReference>
<evidence type="ECO:0000259" key="4">
    <source>
        <dbReference type="Pfam" id="PF16987"/>
    </source>
</evidence>
<dbReference type="GO" id="GO:0005634">
    <property type="term" value="C:nucleus"/>
    <property type="evidence" value="ECO:0007669"/>
    <property type="project" value="UniProtKB-SubCell"/>
</dbReference>
<name>A0A8K0IL60_COCNU</name>
<dbReference type="GO" id="GO:0031490">
    <property type="term" value="F:chromatin DNA binding"/>
    <property type="evidence" value="ECO:0007669"/>
    <property type="project" value="InterPro"/>
</dbReference>
<dbReference type="InterPro" id="IPR036546">
    <property type="entry name" value="MED15_KIX"/>
</dbReference>
<feature type="domain" description="Mediator complex subunit 15 KIX" evidence="4">
    <location>
        <begin position="39"/>
        <end position="94"/>
    </location>
</feature>
<dbReference type="AlphaFoldDB" id="A0A8K0IL60"/>
<evidence type="ECO:0000313" key="5">
    <source>
        <dbReference type="EMBL" id="KAG1361436.1"/>
    </source>
</evidence>
<keyword evidence="6" id="KW-1185">Reference proteome</keyword>
<dbReference type="InterPro" id="IPR044661">
    <property type="entry name" value="MED15a/b/c-like"/>
</dbReference>
<evidence type="ECO:0000313" key="6">
    <source>
        <dbReference type="Proteomes" id="UP000797356"/>
    </source>
</evidence>
<keyword evidence="2" id="KW-0539">Nucleus</keyword>
<organism evidence="5 6">
    <name type="scientific">Cocos nucifera</name>
    <name type="common">Coconut palm</name>
    <dbReference type="NCBI Taxonomy" id="13894"/>
    <lineage>
        <taxon>Eukaryota</taxon>
        <taxon>Viridiplantae</taxon>
        <taxon>Streptophyta</taxon>
        <taxon>Embryophyta</taxon>
        <taxon>Tracheophyta</taxon>
        <taxon>Spermatophyta</taxon>
        <taxon>Magnoliopsida</taxon>
        <taxon>Liliopsida</taxon>
        <taxon>Arecaceae</taxon>
        <taxon>Arecoideae</taxon>
        <taxon>Cocoseae</taxon>
        <taxon>Attaleinae</taxon>
        <taxon>Cocos</taxon>
    </lineage>
</organism>
<protein>
    <submittedName>
        <fullName evidence="5">Putative Mediator of RNA polymerase II transcription subunit 15a</fullName>
    </submittedName>
</protein>
<dbReference type="InterPro" id="IPR036529">
    <property type="entry name" value="KIX_dom_sf"/>
</dbReference>
<gene>
    <name evidence="5" type="ORF">COCNU_09G008990</name>
</gene>
<dbReference type="Pfam" id="PF16987">
    <property type="entry name" value="KIX_2"/>
    <property type="match status" value="1"/>
</dbReference>
<proteinExistence type="predicted"/>
<dbReference type="Gene3D" id="1.10.246.20">
    <property type="entry name" value="Coactivator CBP, KIX domain"/>
    <property type="match status" value="1"/>
</dbReference>
<dbReference type="GO" id="GO:0003713">
    <property type="term" value="F:transcription coactivator activity"/>
    <property type="evidence" value="ECO:0007669"/>
    <property type="project" value="InterPro"/>
</dbReference>
<dbReference type="EMBL" id="CM017880">
    <property type="protein sequence ID" value="KAG1361436.1"/>
    <property type="molecule type" value="Genomic_DNA"/>
</dbReference>
<dbReference type="OrthoDB" id="1912459at2759"/>
<accession>A0A8K0IL60</accession>
<comment type="caution">
    <text evidence="5">The sequence shown here is derived from an EMBL/GenBank/DDBJ whole genome shotgun (WGS) entry which is preliminary data.</text>
</comment>